<dbReference type="AlphaFoldDB" id="A0A1S3FY18"/>
<evidence type="ECO:0000256" key="5">
    <source>
        <dbReference type="SAM" id="MobiDB-lite"/>
    </source>
</evidence>
<dbReference type="InParanoid" id="A0A1S3FY18"/>
<feature type="transmembrane region" description="Helical" evidence="6">
    <location>
        <begin position="409"/>
        <end position="431"/>
    </location>
</feature>
<evidence type="ECO:0000256" key="3">
    <source>
        <dbReference type="ARBA" id="ARBA00022989"/>
    </source>
</evidence>
<feature type="transmembrane region" description="Helical" evidence="6">
    <location>
        <begin position="349"/>
        <end position="368"/>
    </location>
</feature>
<gene>
    <name evidence="8" type="primary">LOC105992903</name>
</gene>
<dbReference type="Proteomes" id="UP000081671">
    <property type="component" value="Unplaced"/>
</dbReference>
<feature type="compositionally biased region" description="Basic and acidic residues" evidence="5">
    <location>
        <begin position="141"/>
        <end position="162"/>
    </location>
</feature>
<dbReference type="KEGG" id="dord:105992903"/>
<evidence type="ECO:0000313" key="7">
    <source>
        <dbReference type="Proteomes" id="UP000081671"/>
    </source>
</evidence>
<evidence type="ECO:0000256" key="6">
    <source>
        <dbReference type="SAM" id="Phobius"/>
    </source>
</evidence>
<dbReference type="RefSeq" id="XP_012881456.1">
    <property type="nucleotide sequence ID" value="XM_013026002.1"/>
</dbReference>
<evidence type="ECO:0000313" key="8">
    <source>
        <dbReference type="RefSeq" id="XP_012881456.1"/>
    </source>
</evidence>
<dbReference type="InterPro" id="IPR006214">
    <property type="entry name" value="Bax_inhibitor_1-related"/>
</dbReference>
<feature type="transmembrane region" description="Helical" evidence="6">
    <location>
        <begin position="374"/>
        <end position="397"/>
    </location>
</feature>
<feature type="region of interest" description="Disordered" evidence="5">
    <location>
        <begin position="141"/>
        <end position="179"/>
    </location>
</feature>
<feature type="transmembrane region" description="Helical" evidence="6">
    <location>
        <begin position="319"/>
        <end position="337"/>
    </location>
</feature>
<feature type="transmembrane region" description="Helical" evidence="6">
    <location>
        <begin position="225"/>
        <end position="250"/>
    </location>
</feature>
<feature type="compositionally biased region" description="Polar residues" evidence="5">
    <location>
        <begin position="102"/>
        <end position="114"/>
    </location>
</feature>
<organism evidence="7 8">
    <name type="scientific">Dipodomys ordii</name>
    <name type="common">Ord's kangaroo rat</name>
    <dbReference type="NCBI Taxonomy" id="10020"/>
    <lineage>
        <taxon>Eukaryota</taxon>
        <taxon>Metazoa</taxon>
        <taxon>Chordata</taxon>
        <taxon>Craniata</taxon>
        <taxon>Vertebrata</taxon>
        <taxon>Euteleostomi</taxon>
        <taxon>Mammalia</taxon>
        <taxon>Eutheria</taxon>
        <taxon>Euarchontoglires</taxon>
        <taxon>Glires</taxon>
        <taxon>Rodentia</taxon>
        <taxon>Castorimorpha</taxon>
        <taxon>Heteromyidae</taxon>
        <taxon>Dipodomyinae</taxon>
        <taxon>Dipodomys</taxon>
    </lineage>
</organism>
<protein>
    <submittedName>
        <fullName evidence="8">Uncharacterized protein LOC105992903</fullName>
    </submittedName>
</protein>
<dbReference type="PANTHER" id="PTHR23291:SF47">
    <property type="entry name" value="TRANSMEMBRANE BAX INHIBITOR MOTIF CONTAINING 7"/>
    <property type="match status" value="1"/>
</dbReference>
<feature type="compositionally biased region" description="Basic and acidic residues" evidence="5">
    <location>
        <begin position="16"/>
        <end position="30"/>
    </location>
</feature>
<evidence type="ECO:0000256" key="1">
    <source>
        <dbReference type="ARBA" id="ARBA00004141"/>
    </source>
</evidence>
<evidence type="ECO:0000256" key="2">
    <source>
        <dbReference type="ARBA" id="ARBA00022692"/>
    </source>
</evidence>
<dbReference type="PANTHER" id="PTHR23291">
    <property type="entry name" value="BAX INHIBITOR-RELATED"/>
    <property type="match status" value="1"/>
</dbReference>
<feature type="transmembrane region" description="Helical" evidence="6">
    <location>
        <begin position="292"/>
        <end position="313"/>
    </location>
</feature>
<feature type="region of interest" description="Disordered" evidence="5">
    <location>
        <begin position="1"/>
        <end position="119"/>
    </location>
</feature>
<comment type="subcellular location">
    <subcellularLocation>
        <location evidence="1">Membrane</location>
        <topology evidence="1">Multi-pass membrane protein</topology>
    </subcellularLocation>
</comment>
<dbReference type="GeneID" id="105992903"/>
<dbReference type="GO" id="GO:0016020">
    <property type="term" value="C:membrane"/>
    <property type="evidence" value="ECO:0007669"/>
    <property type="project" value="UniProtKB-SubCell"/>
</dbReference>
<dbReference type="Pfam" id="PF01027">
    <property type="entry name" value="Bax1-I"/>
    <property type="match status" value="1"/>
</dbReference>
<keyword evidence="3 6" id="KW-1133">Transmembrane helix</keyword>
<keyword evidence="2 6" id="KW-0812">Transmembrane</keyword>
<evidence type="ECO:0000256" key="4">
    <source>
        <dbReference type="ARBA" id="ARBA00023136"/>
    </source>
</evidence>
<dbReference type="OrthoDB" id="7933078at2759"/>
<feature type="compositionally biased region" description="Low complexity" evidence="5">
    <location>
        <begin position="32"/>
        <end position="46"/>
    </location>
</feature>
<sequence length="607" mass="67260">MAVACPGRPQAGPSPRRQEERGRRGPRDAESAGAGDPAATTAPCRRAAGRGRPGPRTGLGARAGLEGRERAGEGRGLSYQGRNLRGLPEVGGALAPARRTPHSLTGSVPPSCSSADGRLGEQFPNFSVEELSCQEMDLEVREPTDFSSRDNLAQKEEGKDIQIRSTQPYMSSHDDRTQDAKGRPYLQATKHANMYVVQISEEGDSNENNNNASNPFSDASVRRAFIIKVFLIVSAQLLVTAIIISVFLFWNDLREWVLANRWFTYAFLPAFFIILILLACCEHLRRQVPTNYILLGLFTVLQGLLLGIISVSYNVEEVLWATGATTMVTIGLTLFALQTKWDFTMLSGMLFVFFFILIIYGIILIFVHSYWLHLLYAALGALVFSLYLVMDVQIMVGGRHHYSLDPEEYIFAALNIYLDIVNLFLFILQLIGLGRNIRKNCECVQATGGQLWRRCSLSSSVALAPGPGLNYCPKAVMMPQQLENQDPWTCSLSTPLPPSLWKYKLDNDHFSCRGETSTGTKDAAAVQGHWPTTSTFPRALLFFTMAAQDTPNSPRQQSPSHLEHRGYRVAPFTPKNADTALEHAIGYRIPECFASQRTSQRFGTIGL</sequence>
<reference evidence="8" key="1">
    <citation type="submission" date="2025-08" db="UniProtKB">
        <authorList>
            <consortium name="RefSeq"/>
        </authorList>
    </citation>
    <scope>IDENTIFICATION</scope>
    <source>
        <tissue evidence="8">Kidney</tissue>
    </source>
</reference>
<accession>A0A1S3FY18</accession>
<keyword evidence="7" id="KW-1185">Reference proteome</keyword>
<feature type="transmembrane region" description="Helical" evidence="6">
    <location>
        <begin position="262"/>
        <end position="280"/>
    </location>
</feature>
<keyword evidence="4 6" id="KW-0472">Membrane</keyword>
<name>A0A1S3FY18_DIPOR</name>
<feature type="compositionally biased region" description="Low complexity" evidence="5">
    <location>
        <begin position="54"/>
        <end position="64"/>
    </location>
</feature>
<dbReference type="CDD" id="cd10428">
    <property type="entry name" value="LFG_like"/>
    <property type="match status" value="1"/>
</dbReference>
<proteinExistence type="predicted"/>